<evidence type="ECO:0000256" key="5">
    <source>
        <dbReference type="ARBA" id="ARBA00022777"/>
    </source>
</evidence>
<dbReference type="Pfam" id="PF13689">
    <property type="entry name" value="DUF4154"/>
    <property type="match status" value="1"/>
</dbReference>
<gene>
    <name evidence="9" type="ORF">GCM10009430_40900</name>
</gene>
<accession>A0ABN1J6B0</accession>
<name>A0ABN1J6B0_9FLAO</name>
<reference evidence="9 10" key="1">
    <citation type="journal article" date="2019" name="Int. J. Syst. Evol. Microbiol.">
        <title>The Global Catalogue of Microorganisms (GCM) 10K type strain sequencing project: providing services to taxonomists for standard genome sequencing and annotation.</title>
        <authorList>
            <consortium name="The Broad Institute Genomics Platform"/>
            <consortium name="The Broad Institute Genome Sequencing Center for Infectious Disease"/>
            <person name="Wu L."/>
            <person name="Ma J."/>
        </authorList>
    </citation>
    <scope>NUCLEOTIDE SEQUENCE [LARGE SCALE GENOMIC DNA]</scope>
    <source>
        <strain evidence="9 10">JCM 15974</strain>
    </source>
</reference>
<dbReference type="RefSeq" id="WP_343914103.1">
    <property type="nucleotide sequence ID" value="NZ_BAAAGE010000004.1"/>
</dbReference>
<dbReference type="EC" id="2.7.13.3" evidence="2"/>
<evidence type="ECO:0000256" key="2">
    <source>
        <dbReference type="ARBA" id="ARBA00012438"/>
    </source>
</evidence>
<organism evidence="9 10">
    <name type="scientific">Aquimarina litoralis</name>
    <dbReference type="NCBI Taxonomy" id="584605"/>
    <lineage>
        <taxon>Bacteria</taxon>
        <taxon>Pseudomonadati</taxon>
        <taxon>Bacteroidota</taxon>
        <taxon>Flavobacteriia</taxon>
        <taxon>Flavobacteriales</taxon>
        <taxon>Flavobacteriaceae</taxon>
        <taxon>Aquimarina</taxon>
    </lineage>
</organism>
<evidence type="ECO:0000259" key="8">
    <source>
        <dbReference type="PROSITE" id="PS50109"/>
    </source>
</evidence>
<comment type="caution">
    <text evidence="9">The sequence shown here is derived from an EMBL/GenBank/DDBJ whole genome shotgun (WGS) entry which is preliminary data.</text>
</comment>
<evidence type="ECO:0000256" key="6">
    <source>
        <dbReference type="SAM" id="Coils"/>
    </source>
</evidence>
<dbReference type="Gene3D" id="3.30.565.10">
    <property type="entry name" value="Histidine kinase-like ATPase, C-terminal domain"/>
    <property type="match status" value="1"/>
</dbReference>
<dbReference type="PANTHER" id="PTHR42878">
    <property type="entry name" value="TWO-COMPONENT HISTIDINE KINASE"/>
    <property type="match status" value="1"/>
</dbReference>
<keyword evidence="7" id="KW-1133">Transmembrane helix</keyword>
<evidence type="ECO:0000256" key="7">
    <source>
        <dbReference type="SAM" id="Phobius"/>
    </source>
</evidence>
<dbReference type="Proteomes" id="UP001501758">
    <property type="component" value="Unassembled WGS sequence"/>
</dbReference>
<protein>
    <recommendedName>
        <fullName evidence="2">histidine kinase</fullName>
        <ecNumber evidence="2">2.7.13.3</ecNumber>
    </recommendedName>
</protein>
<feature type="domain" description="Histidine kinase" evidence="8">
    <location>
        <begin position="361"/>
        <end position="582"/>
    </location>
</feature>
<dbReference type="SMART" id="SM00388">
    <property type="entry name" value="HisKA"/>
    <property type="match status" value="1"/>
</dbReference>
<dbReference type="SUPFAM" id="SSF55874">
    <property type="entry name" value="ATPase domain of HSP90 chaperone/DNA topoisomerase II/histidine kinase"/>
    <property type="match status" value="1"/>
</dbReference>
<dbReference type="EMBL" id="BAAAGE010000004">
    <property type="protein sequence ID" value="GAA0730045.1"/>
    <property type="molecule type" value="Genomic_DNA"/>
</dbReference>
<dbReference type="InterPro" id="IPR003594">
    <property type="entry name" value="HATPase_dom"/>
</dbReference>
<dbReference type="InterPro" id="IPR003661">
    <property type="entry name" value="HisK_dim/P_dom"/>
</dbReference>
<dbReference type="PANTHER" id="PTHR42878:SF15">
    <property type="entry name" value="BACTERIOPHYTOCHROME"/>
    <property type="match status" value="1"/>
</dbReference>
<dbReference type="Gene3D" id="1.10.287.130">
    <property type="match status" value="1"/>
</dbReference>
<proteinExistence type="predicted"/>
<feature type="coiled-coil region" evidence="6">
    <location>
        <begin position="265"/>
        <end position="295"/>
    </location>
</feature>
<dbReference type="SMART" id="SM00387">
    <property type="entry name" value="HATPase_c"/>
    <property type="match status" value="1"/>
</dbReference>
<dbReference type="SUPFAM" id="SSF47384">
    <property type="entry name" value="Homodimeric domain of signal transducing histidine kinase"/>
    <property type="match status" value="1"/>
</dbReference>
<keyword evidence="4" id="KW-0808">Transferase</keyword>
<dbReference type="PROSITE" id="PS50109">
    <property type="entry name" value="HIS_KIN"/>
    <property type="match status" value="1"/>
</dbReference>
<feature type="transmembrane region" description="Helical" evidence="7">
    <location>
        <begin position="302"/>
        <end position="321"/>
    </location>
</feature>
<evidence type="ECO:0000256" key="1">
    <source>
        <dbReference type="ARBA" id="ARBA00000085"/>
    </source>
</evidence>
<evidence type="ECO:0000256" key="4">
    <source>
        <dbReference type="ARBA" id="ARBA00022679"/>
    </source>
</evidence>
<evidence type="ECO:0000313" key="10">
    <source>
        <dbReference type="Proteomes" id="UP001501758"/>
    </source>
</evidence>
<dbReference type="InterPro" id="IPR050351">
    <property type="entry name" value="BphY/WalK/GraS-like"/>
</dbReference>
<evidence type="ECO:0000256" key="3">
    <source>
        <dbReference type="ARBA" id="ARBA00022553"/>
    </source>
</evidence>
<dbReference type="InterPro" id="IPR036890">
    <property type="entry name" value="HATPase_C_sf"/>
</dbReference>
<comment type="catalytic activity">
    <reaction evidence="1">
        <text>ATP + protein L-histidine = ADP + protein N-phospho-L-histidine.</text>
        <dbReference type="EC" id="2.7.13.3"/>
    </reaction>
</comment>
<dbReference type="InterPro" id="IPR036097">
    <property type="entry name" value="HisK_dim/P_sf"/>
</dbReference>
<keyword evidence="5" id="KW-0418">Kinase</keyword>
<keyword evidence="6" id="KW-0175">Coiled coil</keyword>
<dbReference type="InterPro" id="IPR025293">
    <property type="entry name" value="YfiR/HmsC-like"/>
</dbReference>
<sequence>MQGQDLGNEEVKRAQRTIFIYNFAQQIGWPQIAELETFKIGVLGPDRTVIDLKAIAQKRKIFGKPIEVVRYQFVKNIKDIQLLYVHNKYNYDIAYILRKISKQNILLVSEDYFYNSSMINMVNVGDSFEYEINENRIEREGFVIAPSLKQYAVTSSQKWKGLFKSTEQSLVNALNENEEQKAEIKSKNDQLKQQEKKIENQSKTLDNIQEKIVENNQWIKELSSQNQIQEKKYEEKLLIEKELEKNIQEQVTFIKAQEERIKQSVVEIEEKQRYLEEQNKQIKEQESILDRQRGEIEDQKTINWYLIALISLILIGGFFVYRSYLNKKKLNKVLQAKNKEIHEQSLDLESKNKELEQFAYIASHDLQEPLNTISSFIGLISEDYGDSFDEVGKESLNYISDASIRMKKLIDSLLEYSRLGRSTDFVDTGMETILQEIKEDFRNVLERTNAKIHSVKLPVVFGNPIELRLLLQNLISNGIKFTDKETIPEIHINVTTKNETMNGQTETFWEFSVKDNGIGIPQKHQDRIFAIFQRLHSREQYQGTGIGLAHCKKIIESHGGTIWLESQEGKGTTFYFTIPKKENILLDKSGIKIDM</sequence>
<keyword evidence="10" id="KW-1185">Reference proteome</keyword>
<dbReference type="InterPro" id="IPR004358">
    <property type="entry name" value="Sig_transdc_His_kin-like_C"/>
</dbReference>
<evidence type="ECO:0000313" key="9">
    <source>
        <dbReference type="EMBL" id="GAA0730045.1"/>
    </source>
</evidence>
<dbReference type="Pfam" id="PF00512">
    <property type="entry name" value="HisKA"/>
    <property type="match status" value="1"/>
</dbReference>
<feature type="coiled-coil region" evidence="6">
    <location>
        <begin position="163"/>
        <end position="211"/>
    </location>
</feature>
<dbReference type="Pfam" id="PF02518">
    <property type="entry name" value="HATPase_c"/>
    <property type="match status" value="1"/>
</dbReference>
<dbReference type="InterPro" id="IPR005467">
    <property type="entry name" value="His_kinase_dom"/>
</dbReference>
<keyword evidence="7" id="KW-0812">Transmembrane</keyword>
<dbReference type="CDD" id="cd00082">
    <property type="entry name" value="HisKA"/>
    <property type="match status" value="1"/>
</dbReference>
<keyword evidence="7" id="KW-0472">Membrane</keyword>
<dbReference type="PRINTS" id="PR00344">
    <property type="entry name" value="BCTRLSENSOR"/>
</dbReference>
<keyword evidence="3" id="KW-0597">Phosphoprotein</keyword>